<evidence type="ECO:0000256" key="3">
    <source>
        <dbReference type="ARBA" id="ARBA00004822"/>
    </source>
</evidence>
<evidence type="ECO:0000256" key="8">
    <source>
        <dbReference type="ARBA" id="ARBA00022679"/>
    </source>
</evidence>
<dbReference type="Gene3D" id="3.40.640.10">
    <property type="entry name" value="Type I PLP-dependent aspartate aminotransferase-like (Major domain)"/>
    <property type="match status" value="2"/>
</dbReference>
<accession>A0A0V1B2L9</accession>
<feature type="transmembrane region" description="Helical" evidence="18">
    <location>
        <begin position="503"/>
        <end position="524"/>
    </location>
</feature>
<dbReference type="AlphaFoldDB" id="A0A0V1B2L9"/>
<feature type="domain" description="Fibrinogen C-terminal" evidence="19">
    <location>
        <begin position="538"/>
        <end position="775"/>
    </location>
</feature>
<dbReference type="Proteomes" id="UP000054776">
    <property type="component" value="Unassembled WGS sequence"/>
</dbReference>
<comment type="pathway">
    <text evidence="3">Aminoacyl-tRNA biosynthesis; selenocysteinyl-tRNA(Sec) biosynthesis; selenocysteinyl-tRNA(Sec) from L-seryl-tRNA(Sec) (archaeal/eukaryal route): step 2/2.</text>
</comment>
<dbReference type="NCBIfam" id="TIGR03531">
    <property type="entry name" value="selenium_SpcS"/>
    <property type="match status" value="1"/>
</dbReference>
<keyword evidence="9" id="KW-0694">RNA-binding</keyword>
<reference evidence="20 21" key="1">
    <citation type="submission" date="2015-01" db="EMBL/GenBank/DDBJ databases">
        <title>Evolution of Trichinella species and genotypes.</title>
        <authorList>
            <person name="Korhonen P.K."/>
            <person name="Edoardo P."/>
            <person name="Giuseppe L.R."/>
            <person name="Gasser R.B."/>
        </authorList>
    </citation>
    <scope>NUCLEOTIDE SEQUENCE [LARGE SCALE GENOMIC DNA]</scope>
    <source>
        <strain evidence="20">ISS3</strain>
    </source>
</reference>
<evidence type="ECO:0000256" key="7">
    <source>
        <dbReference type="ARBA" id="ARBA00022555"/>
    </source>
</evidence>
<dbReference type="eggNOG" id="KOG3843">
    <property type="taxonomic scope" value="Eukaryota"/>
</dbReference>
<evidence type="ECO:0000256" key="5">
    <source>
        <dbReference type="ARBA" id="ARBA00012464"/>
    </source>
</evidence>
<evidence type="ECO:0000256" key="4">
    <source>
        <dbReference type="ARBA" id="ARBA00007037"/>
    </source>
</evidence>
<dbReference type="InterPro" id="IPR036056">
    <property type="entry name" value="Fibrinogen-like_C"/>
</dbReference>
<sequence length="780" mass="87705">MDTNFWKLLSDMLPSHYQSRAEDAIRARQRRLNHVLIQAIQKDAWEDSDIEALLNLLASMDSNNFYKVSGVGEREGRVFSAIVKRRNYGAFLPELIALFDVRMIHGIGRSGDLAELQPKALGSSLLNMLSNALALSVIHISGISKCKKCIIIPVATGMAMTLCLMNFRKARPQATHVIWSRVDQKSCIKCITAIEGLTLHVVEQIYQHDRLCTNVPLMQETVEVLNPENVLCIITTTSCFAPRSPDNIELVSELCDQFDIPHLVNNAYGLQSSKLCSALDQANRRGRVDLFVQSVDKNFMMPVGGSIVGGFKPEIVDSLSKLYPGLFYMLTTIRSNVRSVICRCCYNAGRASASVSMDFLTTMLAMGERQYQSMRSARVGHFQQLHAGLQAWAAKTNEQIINCPKNNISIAVSLDRLAEKCNDDINEITRLGSMLFSRNVTGARVVPAGVNKIIEGIEFKNWGAHSSIMRRHYFNAAAAIGMQLHEIERFLSTLESTLPSSMIMAWFCMLAVVVVLSADLVANFHYTLDYRIRNLANGVSSGAVRDCYDVQKQQLPLLPGGFFMVDVPCSACLACGTGKLGCSKMVRCDLETDGGGWTIIQRRENPLVDFNGNWAEYRDGFGDENNFWIGNEYLHQISNYRLRNGGLKLCVELLDDGNEIHVDCWTHFYVASEYERYLLLLGIYKGSSKYDNFLSSRGRVFATYDNDNSAMPVIQCASYWQTGWWMNLQCRPEGTLNLPLQSSPSTPYIEGIFWRTRNQGLKHIVKTVMRIRPMNVRFDF</sequence>
<dbReference type="InParanoid" id="A0A0V1B2L9"/>
<protein>
    <recommendedName>
        <fullName evidence="6">O-phosphoseryl-tRNA(Sec) selenium transferase</fullName>
        <ecNumber evidence="5">2.9.1.2</ecNumber>
    </recommendedName>
    <alternativeName>
        <fullName evidence="14">Selenocysteine synthase</fullName>
    </alternativeName>
    <alternativeName>
        <fullName evidence="15">Selenocysteinyl-tRNA(Sec) synthase</fullName>
    </alternativeName>
    <alternativeName>
        <fullName evidence="16">Sep-tRNA:Sec-tRNA synthase</fullName>
    </alternativeName>
</protein>
<dbReference type="PANTHER" id="PTHR12944:SF2">
    <property type="entry name" value="O-PHOSPHOSERYL-TRNA(SEC) SELENIUM TRANSFERASE"/>
    <property type="match status" value="1"/>
</dbReference>
<keyword evidence="12" id="KW-0711">Selenium</keyword>
<comment type="cofactor">
    <cofactor evidence="1">
        <name>pyridoxal 5'-phosphate</name>
        <dbReference type="ChEBI" id="CHEBI:597326"/>
    </cofactor>
</comment>
<dbReference type="EC" id="2.9.1.2" evidence="5"/>
<dbReference type="InterPro" id="IPR008829">
    <property type="entry name" value="SepSecS/SepCysS"/>
</dbReference>
<dbReference type="GO" id="GO:0001717">
    <property type="term" value="P:conversion of seryl-tRNAsec to selenocys-tRNAsec"/>
    <property type="evidence" value="ECO:0007669"/>
    <property type="project" value="InterPro"/>
</dbReference>
<evidence type="ECO:0000256" key="17">
    <source>
        <dbReference type="ARBA" id="ARBA00048808"/>
    </source>
</evidence>
<keyword evidence="10" id="KW-0663">Pyridoxal phosphate</keyword>
<dbReference type="OrthoDB" id="10263545at2759"/>
<keyword evidence="8 20" id="KW-0808">Transferase</keyword>
<dbReference type="eggNOG" id="KOG2579">
    <property type="taxonomic scope" value="Eukaryota"/>
</dbReference>
<dbReference type="Pfam" id="PF00147">
    <property type="entry name" value="Fibrinogen_C"/>
    <property type="match status" value="1"/>
</dbReference>
<evidence type="ECO:0000256" key="15">
    <source>
        <dbReference type="ARBA" id="ARBA00032048"/>
    </source>
</evidence>
<evidence type="ECO:0000256" key="9">
    <source>
        <dbReference type="ARBA" id="ARBA00022884"/>
    </source>
</evidence>
<dbReference type="InterPro" id="IPR019872">
    <property type="entry name" value="Sec-tRNA_Se_transferase"/>
</dbReference>
<dbReference type="PANTHER" id="PTHR12944">
    <property type="entry name" value="SOLUBLE LIVER ANTIGEN/LIVER PANCREAS ANTIGEN"/>
    <property type="match status" value="1"/>
</dbReference>
<dbReference type="SUPFAM" id="SSF56496">
    <property type="entry name" value="Fibrinogen C-terminal domain-like"/>
    <property type="match status" value="1"/>
</dbReference>
<comment type="catalytic activity">
    <reaction evidence="17">
        <text>O-phospho-L-seryl-tRNA(Sec) + selenophosphate + H2O = L-selenocysteinyl-tRNA(Sec) + 2 phosphate</text>
        <dbReference type="Rhea" id="RHEA:25041"/>
        <dbReference type="Rhea" id="RHEA-COMP:9743"/>
        <dbReference type="Rhea" id="RHEA-COMP:9947"/>
        <dbReference type="ChEBI" id="CHEBI:15377"/>
        <dbReference type="ChEBI" id="CHEBI:16144"/>
        <dbReference type="ChEBI" id="CHEBI:43474"/>
        <dbReference type="ChEBI" id="CHEBI:78551"/>
        <dbReference type="ChEBI" id="CHEBI:78573"/>
        <dbReference type="EC" id="2.9.1.2"/>
    </reaction>
</comment>
<evidence type="ECO:0000256" key="18">
    <source>
        <dbReference type="SAM" id="Phobius"/>
    </source>
</evidence>
<dbReference type="InterPro" id="IPR015421">
    <property type="entry name" value="PyrdxlP-dep_Trfase_major"/>
</dbReference>
<dbReference type="FunCoup" id="A0A0V1B2L9">
    <property type="interactions" value="1248"/>
</dbReference>
<dbReference type="GO" id="GO:0000049">
    <property type="term" value="F:tRNA binding"/>
    <property type="evidence" value="ECO:0007669"/>
    <property type="project" value="UniProtKB-KW"/>
</dbReference>
<evidence type="ECO:0000259" key="19">
    <source>
        <dbReference type="PROSITE" id="PS51406"/>
    </source>
</evidence>
<organism evidence="20 21">
    <name type="scientific">Trichinella spiralis</name>
    <name type="common">Trichina worm</name>
    <dbReference type="NCBI Taxonomy" id="6334"/>
    <lineage>
        <taxon>Eukaryota</taxon>
        <taxon>Metazoa</taxon>
        <taxon>Ecdysozoa</taxon>
        <taxon>Nematoda</taxon>
        <taxon>Enoplea</taxon>
        <taxon>Dorylaimia</taxon>
        <taxon>Trichinellida</taxon>
        <taxon>Trichinellidae</taxon>
        <taxon>Trichinella</taxon>
    </lineage>
</organism>
<comment type="subunit">
    <text evidence="13">Homotetramer formed by a catalytic dimer and a non-catalytic dimer serving as a binding platform that orients tRNASec for catalysis. Each tetramer binds the CCA ends of two tRNAs which point to the active sites of the catalytic dimer.</text>
</comment>
<evidence type="ECO:0000256" key="16">
    <source>
        <dbReference type="ARBA" id="ARBA00032693"/>
    </source>
</evidence>
<proteinExistence type="inferred from homology"/>
<keyword evidence="11" id="KW-0648">Protein biosynthesis</keyword>
<gene>
    <name evidence="20" type="primary">sepsecs</name>
    <name evidence="20" type="ORF">T01_15555</name>
</gene>
<dbReference type="GO" id="GO:0001514">
    <property type="term" value="P:selenocysteine incorporation"/>
    <property type="evidence" value="ECO:0007669"/>
    <property type="project" value="TreeGrafter"/>
</dbReference>
<dbReference type="EMBL" id="JYDH01000122">
    <property type="protein sequence ID" value="KRY31246.1"/>
    <property type="molecule type" value="Genomic_DNA"/>
</dbReference>
<evidence type="ECO:0000313" key="20">
    <source>
        <dbReference type="EMBL" id="KRY31246.1"/>
    </source>
</evidence>
<keyword evidence="21" id="KW-1185">Reference proteome</keyword>
<dbReference type="GO" id="GO:0098621">
    <property type="term" value="F:O-phosphoseryl-tRNA(Sec) selenium transferase activity"/>
    <property type="evidence" value="ECO:0007669"/>
    <property type="project" value="UniProtKB-EC"/>
</dbReference>
<dbReference type="InterPro" id="IPR002181">
    <property type="entry name" value="Fibrinogen_a/b/g_C_dom"/>
</dbReference>
<dbReference type="Pfam" id="PF05889">
    <property type="entry name" value="SepSecS"/>
    <property type="match status" value="2"/>
</dbReference>
<keyword evidence="7" id="KW-0820">tRNA-binding</keyword>
<evidence type="ECO:0000256" key="11">
    <source>
        <dbReference type="ARBA" id="ARBA00022917"/>
    </source>
</evidence>
<comment type="similarity">
    <text evidence="4">Belongs to the SepSecS family.</text>
</comment>
<name>A0A0V1B2L9_TRISP</name>
<dbReference type="PROSITE" id="PS51406">
    <property type="entry name" value="FIBRINOGEN_C_2"/>
    <property type="match status" value="1"/>
</dbReference>
<evidence type="ECO:0000256" key="1">
    <source>
        <dbReference type="ARBA" id="ARBA00001933"/>
    </source>
</evidence>
<dbReference type="UniPathway" id="UPA00906">
    <property type="reaction ID" value="UER00898"/>
</dbReference>
<dbReference type="InterPro" id="IPR014716">
    <property type="entry name" value="Fibrinogen_a/b/g_C_1"/>
</dbReference>
<evidence type="ECO:0000256" key="2">
    <source>
        <dbReference type="ARBA" id="ARBA00002552"/>
    </source>
</evidence>
<dbReference type="InterPro" id="IPR015424">
    <property type="entry name" value="PyrdxlP-dep_Trfase"/>
</dbReference>
<comment type="function">
    <text evidence="2">Converts O-phosphoseryl-tRNA(Sec) to selenocysteinyl-tRNA(Sec) required for selenoprotein biosynthesis.</text>
</comment>
<evidence type="ECO:0000256" key="10">
    <source>
        <dbReference type="ARBA" id="ARBA00022898"/>
    </source>
</evidence>
<evidence type="ECO:0000256" key="13">
    <source>
        <dbReference type="ARBA" id="ARBA00026053"/>
    </source>
</evidence>
<keyword evidence="18" id="KW-1133">Transmembrane helix</keyword>
<evidence type="ECO:0000256" key="12">
    <source>
        <dbReference type="ARBA" id="ARBA00023266"/>
    </source>
</evidence>
<keyword evidence="18" id="KW-0812">Transmembrane</keyword>
<comment type="caution">
    <text evidence="20">The sequence shown here is derived from an EMBL/GenBank/DDBJ whole genome shotgun (WGS) entry which is preliminary data.</text>
</comment>
<dbReference type="SMART" id="SM00186">
    <property type="entry name" value="FBG"/>
    <property type="match status" value="1"/>
</dbReference>
<evidence type="ECO:0000313" key="21">
    <source>
        <dbReference type="Proteomes" id="UP000054776"/>
    </source>
</evidence>
<dbReference type="SUPFAM" id="SSF53383">
    <property type="entry name" value="PLP-dependent transferases"/>
    <property type="match status" value="1"/>
</dbReference>
<evidence type="ECO:0000256" key="14">
    <source>
        <dbReference type="ARBA" id="ARBA00030669"/>
    </source>
</evidence>
<dbReference type="STRING" id="6334.A0A0V1B2L9"/>
<evidence type="ECO:0000256" key="6">
    <source>
        <dbReference type="ARBA" id="ARBA00021963"/>
    </source>
</evidence>
<keyword evidence="18" id="KW-0472">Membrane</keyword>
<dbReference type="Gene3D" id="3.90.215.10">
    <property type="entry name" value="Gamma Fibrinogen, chain A, domain 1"/>
    <property type="match status" value="1"/>
</dbReference>